<dbReference type="Gene3D" id="3.40.50.300">
    <property type="entry name" value="P-loop containing nucleotide triphosphate hydrolases"/>
    <property type="match status" value="1"/>
</dbReference>
<feature type="domain" description="ATPase AAA-type core" evidence="1">
    <location>
        <begin position="31"/>
        <end position="73"/>
    </location>
</feature>
<evidence type="ECO:0000313" key="2">
    <source>
        <dbReference type="EMBL" id="PTN10603.1"/>
    </source>
</evidence>
<dbReference type="EMBL" id="QAAD01000001">
    <property type="protein sequence ID" value="PTN10603.1"/>
    <property type="molecule type" value="Genomic_DNA"/>
</dbReference>
<dbReference type="RefSeq" id="WP_107820702.1">
    <property type="nucleotide sequence ID" value="NZ_OY782574.1"/>
</dbReference>
<dbReference type="GO" id="GO:0005524">
    <property type="term" value="F:ATP binding"/>
    <property type="evidence" value="ECO:0007669"/>
    <property type="project" value="InterPro"/>
</dbReference>
<organism evidence="2 3">
    <name type="scientific">Mangrovibacterium marinum</name>
    <dbReference type="NCBI Taxonomy" id="1639118"/>
    <lineage>
        <taxon>Bacteria</taxon>
        <taxon>Pseudomonadati</taxon>
        <taxon>Bacteroidota</taxon>
        <taxon>Bacteroidia</taxon>
        <taxon>Marinilabiliales</taxon>
        <taxon>Prolixibacteraceae</taxon>
        <taxon>Mangrovibacterium</taxon>
    </lineage>
</organism>
<keyword evidence="3" id="KW-1185">Reference proteome</keyword>
<name>A0A2T5C6M2_9BACT</name>
<dbReference type="OrthoDB" id="9805802at2"/>
<protein>
    <recommendedName>
        <fullName evidence="1">ATPase AAA-type core domain-containing protein</fullName>
    </recommendedName>
</protein>
<gene>
    <name evidence="2" type="ORF">C8N47_101253</name>
</gene>
<reference evidence="2 3" key="1">
    <citation type="submission" date="2018-04" db="EMBL/GenBank/DDBJ databases">
        <title>Genomic Encyclopedia of Archaeal and Bacterial Type Strains, Phase II (KMG-II): from individual species to whole genera.</title>
        <authorList>
            <person name="Goeker M."/>
        </authorList>
    </citation>
    <scope>NUCLEOTIDE SEQUENCE [LARGE SCALE GENOMIC DNA]</scope>
    <source>
        <strain evidence="2 3">DSM 28823</strain>
    </source>
</reference>
<dbReference type="Pfam" id="PF13304">
    <property type="entry name" value="AAA_21"/>
    <property type="match status" value="1"/>
</dbReference>
<evidence type="ECO:0000313" key="3">
    <source>
        <dbReference type="Proteomes" id="UP000243525"/>
    </source>
</evidence>
<dbReference type="AlphaFoldDB" id="A0A2T5C6M2"/>
<dbReference type="Proteomes" id="UP000243525">
    <property type="component" value="Unassembled WGS sequence"/>
</dbReference>
<dbReference type="SUPFAM" id="SSF52540">
    <property type="entry name" value="P-loop containing nucleoside triphosphate hydrolases"/>
    <property type="match status" value="1"/>
</dbReference>
<dbReference type="InterPro" id="IPR003959">
    <property type="entry name" value="ATPase_AAA_core"/>
</dbReference>
<dbReference type="GO" id="GO:0016887">
    <property type="term" value="F:ATP hydrolysis activity"/>
    <property type="evidence" value="ECO:0007669"/>
    <property type="project" value="InterPro"/>
</dbReference>
<comment type="caution">
    <text evidence="2">The sequence shown here is derived from an EMBL/GenBank/DDBJ whole genome shotgun (WGS) entry which is preliminary data.</text>
</comment>
<evidence type="ECO:0000259" key="1">
    <source>
        <dbReference type="Pfam" id="PF13304"/>
    </source>
</evidence>
<sequence length="91" mass="10065">MQRSKLRRTNINLSGYKSINEEGQDIPIGDITILLGANGSGKSNLISFFQLLNYMTTGALQKYIGQSGYADSFLYFDSKKTNRKVPAIPEG</sequence>
<accession>A0A2T5C6M2</accession>
<proteinExistence type="predicted"/>
<dbReference type="InterPro" id="IPR027417">
    <property type="entry name" value="P-loop_NTPase"/>
</dbReference>